<gene>
    <name evidence="1" type="ORF">MGWOODY_Mmi1331</name>
</gene>
<dbReference type="EMBL" id="FAXC01000191">
    <property type="protein sequence ID" value="CUV09147.1"/>
    <property type="molecule type" value="Genomic_DNA"/>
</dbReference>
<reference evidence="1" key="1">
    <citation type="submission" date="2015-10" db="EMBL/GenBank/DDBJ databases">
        <authorList>
            <person name="Gilbert D.G."/>
        </authorList>
    </citation>
    <scope>NUCLEOTIDE SEQUENCE</scope>
</reference>
<accession>A0A170QCH9</accession>
<protein>
    <submittedName>
        <fullName evidence="1">Molybdenum cofactor biosynthesis protein MoaE</fullName>
    </submittedName>
</protein>
<dbReference type="CDD" id="cd00756">
    <property type="entry name" value="MoaE"/>
    <property type="match status" value="1"/>
</dbReference>
<dbReference type="Pfam" id="PF02391">
    <property type="entry name" value="MoaE"/>
    <property type="match status" value="1"/>
</dbReference>
<name>A0A170QCH9_9ZZZZ</name>
<dbReference type="AlphaFoldDB" id="A0A170QCH9"/>
<dbReference type="SUPFAM" id="SSF54690">
    <property type="entry name" value="Molybdopterin synthase subunit MoaE"/>
    <property type="match status" value="1"/>
</dbReference>
<dbReference type="GO" id="GO:0006777">
    <property type="term" value="P:Mo-molybdopterin cofactor biosynthetic process"/>
    <property type="evidence" value="ECO:0007669"/>
    <property type="project" value="InterPro"/>
</dbReference>
<dbReference type="PANTHER" id="PTHR23404">
    <property type="entry name" value="MOLYBDOPTERIN SYNTHASE RELATED"/>
    <property type="match status" value="1"/>
</dbReference>
<proteinExistence type="predicted"/>
<dbReference type="InterPro" id="IPR003448">
    <property type="entry name" value="Mopterin_biosynth_MoaE"/>
</dbReference>
<sequence>MIVTEIVPSQIVPFPADDSRRNDGSEIVFNGRVRSTEHGEPILALEYEHYEGMAETELNRLAEKTVSKFSIHDLFCRHRVGQIGIGEISLHVVIWSKHRKEGLSAMTWFIAELKKHVPIWKWALLTTGERVPSECVHSE</sequence>
<evidence type="ECO:0000313" key="1">
    <source>
        <dbReference type="EMBL" id="CUV09147.1"/>
    </source>
</evidence>
<dbReference type="Gene3D" id="3.90.1170.40">
    <property type="entry name" value="Molybdopterin biosynthesis MoaE subunit"/>
    <property type="match status" value="1"/>
</dbReference>
<organism evidence="1">
    <name type="scientific">hydrothermal vent metagenome</name>
    <dbReference type="NCBI Taxonomy" id="652676"/>
    <lineage>
        <taxon>unclassified sequences</taxon>
        <taxon>metagenomes</taxon>
        <taxon>ecological metagenomes</taxon>
    </lineage>
</organism>
<dbReference type="InterPro" id="IPR036563">
    <property type="entry name" value="MoaE_sf"/>
</dbReference>